<gene>
    <name evidence="2" type="ORF">Cni_G23875</name>
</gene>
<reference evidence="2 3" key="1">
    <citation type="submission" date="2023-10" db="EMBL/GenBank/DDBJ databases">
        <title>Chromosome-scale genome assembly provides insights into flower coloration mechanisms of Canna indica.</title>
        <authorList>
            <person name="Li C."/>
        </authorList>
    </citation>
    <scope>NUCLEOTIDE SEQUENCE [LARGE SCALE GENOMIC DNA]</scope>
    <source>
        <tissue evidence="2">Flower</tissue>
    </source>
</reference>
<sequence length="155" mass="16890">MLGEKGDTGENGNPGSSGKKPPDPGLTAQPPRWADFPSRWKYGIKAVVKKYVGSLDRSKGIKPPSSDPIKFPPKDHLQKQSRDSTSDADRSKMNNLGSRAALFKEAISFSSGDSSKSAESKIKAIQEGSSDEVVIEDYLPEIARMNWVNCLYACK</sequence>
<feature type="region of interest" description="Disordered" evidence="1">
    <location>
        <begin position="1"/>
        <end position="36"/>
    </location>
</feature>
<feature type="compositionally biased region" description="Basic and acidic residues" evidence="1">
    <location>
        <begin position="72"/>
        <end position="92"/>
    </location>
</feature>
<evidence type="ECO:0000313" key="3">
    <source>
        <dbReference type="Proteomes" id="UP001327560"/>
    </source>
</evidence>
<accession>A0AAQ3KUU3</accession>
<feature type="region of interest" description="Disordered" evidence="1">
    <location>
        <begin position="55"/>
        <end position="95"/>
    </location>
</feature>
<evidence type="ECO:0000256" key="1">
    <source>
        <dbReference type="SAM" id="MobiDB-lite"/>
    </source>
</evidence>
<protein>
    <submittedName>
        <fullName evidence="2">Uncharacterized protein</fullName>
    </submittedName>
</protein>
<name>A0AAQ3KUU3_9LILI</name>
<organism evidence="2 3">
    <name type="scientific">Canna indica</name>
    <name type="common">Indian-shot</name>
    <dbReference type="NCBI Taxonomy" id="4628"/>
    <lineage>
        <taxon>Eukaryota</taxon>
        <taxon>Viridiplantae</taxon>
        <taxon>Streptophyta</taxon>
        <taxon>Embryophyta</taxon>
        <taxon>Tracheophyta</taxon>
        <taxon>Spermatophyta</taxon>
        <taxon>Magnoliopsida</taxon>
        <taxon>Liliopsida</taxon>
        <taxon>Zingiberales</taxon>
        <taxon>Cannaceae</taxon>
        <taxon>Canna</taxon>
    </lineage>
</organism>
<dbReference type="EMBL" id="CP136896">
    <property type="protein sequence ID" value="WOL15094.1"/>
    <property type="molecule type" value="Genomic_DNA"/>
</dbReference>
<dbReference type="Proteomes" id="UP001327560">
    <property type="component" value="Chromosome 7"/>
</dbReference>
<keyword evidence="3" id="KW-1185">Reference proteome</keyword>
<proteinExistence type="predicted"/>
<evidence type="ECO:0000313" key="2">
    <source>
        <dbReference type="EMBL" id="WOL15094.1"/>
    </source>
</evidence>
<dbReference type="AlphaFoldDB" id="A0AAQ3KUU3"/>